<keyword evidence="2 5" id="KW-0812">Transmembrane</keyword>
<feature type="transmembrane region" description="Helical" evidence="5">
    <location>
        <begin position="33"/>
        <end position="55"/>
    </location>
</feature>
<protein>
    <submittedName>
        <fullName evidence="6">TDT family transporter</fullName>
    </submittedName>
</protein>
<dbReference type="InterPro" id="IPR052951">
    <property type="entry name" value="Tellurite_res_ion_channel"/>
</dbReference>
<evidence type="ECO:0000313" key="6">
    <source>
        <dbReference type="EMBL" id="MBC2887773.1"/>
    </source>
</evidence>
<organism evidence="6 7">
    <name type="scientific">Gordonibacter massiliensis</name>
    <name type="common">ex Traore et al. 2017</name>
    <dbReference type="NCBI Taxonomy" id="1841863"/>
    <lineage>
        <taxon>Bacteria</taxon>
        <taxon>Bacillati</taxon>
        <taxon>Actinomycetota</taxon>
        <taxon>Coriobacteriia</taxon>
        <taxon>Eggerthellales</taxon>
        <taxon>Eggerthellaceae</taxon>
        <taxon>Gordonibacter</taxon>
    </lineage>
</organism>
<feature type="transmembrane region" description="Helical" evidence="5">
    <location>
        <begin position="243"/>
        <end position="265"/>
    </location>
</feature>
<dbReference type="AlphaFoldDB" id="A0A842J7K1"/>
<keyword evidence="3 5" id="KW-1133">Transmembrane helix</keyword>
<dbReference type="InterPro" id="IPR004695">
    <property type="entry name" value="SLAC1/Mae1/Ssu1/TehA"/>
</dbReference>
<dbReference type="Pfam" id="PF03595">
    <property type="entry name" value="SLAC1"/>
    <property type="match status" value="1"/>
</dbReference>
<dbReference type="Proteomes" id="UP000587396">
    <property type="component" value="Unassembled WGS sequence"/>
</dbReference>
<gene>
    <name evidence="6" type="ORF">H7313_00090</name>
</gene>
<dbReference type="InterPro" id="IPR038665">
    <property type="entry name" value="Voltage-dep_anion_channel_sf"/>
</dbReference>
<sequence length="329" mass="36312">MRDIIEKVPIPTAGVALALTALGNLLQPAYEGIHILCGVVALLLIVMLAAKIVMFPKLIRDDLHNSIMASVSGTVFMTFMQFSSYLAPIAYVPAFALWIAATVAHLALIVWFTARFFKQFKLHEVFPTYFICYVGIVVASVTSPAFGMQAVGQAIFWFGFACYAVLLGLVTYRYAKHEIPEGARPLFCIYTAPMSLSIVGYLAVTAEPNAMMVGVMLVLAQVLFAVVLSRLPRLLKLKFYPSYAAMTFPFVITATALGQATAFFRANGVALPFAFDVLFYAEVTLATVMVAYVLAHYLRFFFRRVELPQSAGVLKENAQIARFSENFEN</sequence>
<dbReference type="GO" id="GO:0005886">
    <property type="term" value="C:plasma membrane"/>
    <property type="evidence" value="ECO:0007669"/>
    <property type="project" value="TreeGrafter"/>
</dbReference>
<dbReference type="RefSeq" id="WP_185903852.1">
    <property type="nucleotide sequence ID" value="NZ_JACMSE010000001.1"/>
</dbReference>
<dbReference type="CDD" id="cd09325">
    <property type="entry name" value="TDT_C4-dicarb_trans"/>
    <property type="match status" value="1"/>
</dbReference>
<proteinExistence type="predicted"/>
<feature type="transmembrane region" description="Helical" evidence="5">
    <location>
        <begin position="126"/>
        <end position="148"/>
    </location>
</feature>
<evidence type="ECO:0000313" key="7">
    <source>
        <dbReference type="Proteomes" id="UP000587396"/>
    </source>
</evidence>
<evidence type="ECO:0000256" key="3">
    <source>
        <dbReference type="ARBA" id="ARBA00022989"/>
    </source>
</evidence>
<comment type="subcellular location">
    <subcellularLocation>
        <location evidence="1">Membrane</location>
        <topology evidence="1">Multi-pass membrane protein</topology>
    </subcellularLocation>
</comment>
<dbReference type="GO" id="GO:0046583">
    <property type="term" value="F:monoatomic cation efflux transmembrane transporter activity"/>
    <property type="evidence" value="ECO:0007669"/>
    <property type="project" value="TreeGrafter"/>
</dbReference>
<feature type="transmembrane region" description="Helical" evidence="5">
    <location>
        <begin position="95"/>
        <end position="114"/>
    </location>
</feature>
<feature type="transmembrane region" description="Helical" evidence="5">
    <location>
        <begin position="154"/>
        <end position="175"/>
    </location>
</feature>
<evidence type="ECO:0000256" key="2">
    <source>
        <dbReference type="ARBA" id="ARBA00022692"/>
    </source>
</evidence>
<dbReference type="PANTHER" id="PTHR37955:SF1">
    <property type="entry name" value="DEP DOMAIN-CONTAINING PROTEIN"/>
    <property type="match status" value="1"/>
</dbReference>
<name>A0A842J7K1_9ACTN</name>
<evidence type="ECO:0000256" key="4">
    <source>
        <dbReference type="ARBA" id="ARBA00023136"/>
    </source>
</evidence>
<dbReference type="Gene3D" id="1.50.10.150">
    <property type="entry name" value="Voltage-dependent anion channel"/>
    <property type="match status" value="1"/>
</dbReference>
<reference evidence="6 7" key="1">
    <citation type="submission" date="2020-08" db="EMBL/GenBank/DDBJ databases">
        <authorList>
            <person name="Liu C."/>
            <person name="Sun Q."/>
        </authorList>
    </citation>
    <scope>NUCLEOTIDE SEQUENCE [LARGE SCALE GENOMIC DNA]</scope>
    <source>
        <strain evidence="6 7">N22</strain>
    </source>
</reference>
<evidence type="ECO:0000256" key="1">
    <source>
        <dbReference type="ARBA" id="ARBA00004141"/>
    </source>
</evidence>
<accession>A0A842J7K1</accession>
<feature type="transmembrane region" description="Helical" evidence="5">
    <location>
        <begin position="277"/>
        <end position="298"/>
    </location>
</feature>
<dbReference type="EMBL" id="JACMSE010000001">
    <property type="protein sequence ID" value="MBC2887773.1"/>
    <property type="molecule type" value="Genomic_DNA"/>
</dbReference>
<evidence type="ECO:0000256" key="5">
    <source>
        <dbReference type="SAM" id="Phobius"/>
    </source>
</evidence>
<keyword evidence="4 5" id="KW-0472">Membrane</keyword>
<dbReference type="PANTHER" id="PTHR37955">
    <property type="entry name" value="TELLURITE RESISTANCE PROTEIN TEHA"/>
    <property type="match status" value="1"/>
</dbReference>
<comment type="caution">
    <text evidence="6">The sequence shown here is derived from an EMBL/GenBank/DDBJ whole genome shotgun (WGS) entry which is preliminary data.</text>
</comment>
<feature type="transmembrane region" description="Helical" evidence="5">
    <location>
        <begin position="187"/>
        <end position="204"/>
    </location>
</feature>
<keyword evidence="7" id="KW-1185">Reference proteome</keyword>
<feature type="transmembrane region" description="Helical" evidence="5">
    <location>
        <begin position="210"/>
        <end position="231"/>
    </location>
</feature>